<dbReference type="Proteomes" id="UP000183404">
    <property type="component" value="Unassembled WGS sequence"/>
</dbReference>
<dbReference type="InterPro" id="IPR052159">
    <property type="entry name" value="Competence_DNA_uptake"/>
</dbReference>
<dbReference type="InterPro" id="IPR001279">
    <property type="entry name" value="Metallo-B-lactamas"/>
</dbReference>
<dbReference type="PANTHER" id="PTHR30619:SF7">
    <property type="entry name" value="BETA-LACTAMASE DOMAIN PROTEIN"/>
    <property type="match status" value="1"/>
</dbReference>
<organism evidence="3 4">
    <name type="scientific">Thermoanaerobacter thermohydrosulfuricus</name>
    <name type="common">Clostridium thermohydrosulfuricum</name>
    <dbReference type="NCBI Taxonomy" id="1516"/>
    <lineage>
        <taxon>Bacteria</taxon>
        <taxon>Bacillati</taxon>
        <taxon>Bacillota</taxon>
        <taxon>Clostridia</taxon>
        <taxon>Thermoanaerobacterales</taxon>
        <taxon>Thermoanaerobacteraceae</taxon>
        <taxon>Thermoanaerobacter</taxon>
    </lineage>
</organism>
<feature type="domain" description="Metallo-beta-lactamase" evidence="2">
    <location>
        <begin position="89"/>
        <end position="284"/>
    </location>
</feature>
<name>A0A1G7WPJ4_THETY</name>
<feature type="compositionally biased region" description="Low complexity" evidence="1">
    <location>
        <begin position="31"/>
        <end position="41"/>
    </location>
</feature>
<keyword evidence="3" id="KW-0378">Hydrolase</keyword>
<dbReference type="EMBL" id="FNBS01000128">
    <property type="protein sequence ID" value="SDG73849.1"/>
    <property type="molecule type" value="Genomic_DNA"/>
</dbReference>
<dbReference type="Pfam" id="PF00753">
    <property type="entry name" value="Lactamase_B"/>
    <property type="match status" value="1"/>
</dbReference>
<protein>
    <submittedName>
        <fullName evidence="3">Metal-dependent hydrolase, beta-lactamase superfamily II</fullName>
    </submittedName>
</protein>
<evidence type="ECO:0000313" key="3">
    <source>
        <dbReference type="EMBL" id="SDG73849.1"/>
    </source>
</evidence>
<dbReference type="InterPro" id="IPR035681">
    <property type="entry name" value="ComA-like_MBL"/>
</dbReference>
<dbReference type="AlphaFoldDB" id="A0A1G7WPJ4"/>
<dbReference type="GO" id="GO:0016787">
    <property type="term" value="F:hydrolase activity"/>
    <property type="evidence" value="ECO:0007669"/>
    <property type="project" value="UniProtKB-KW"/>
</dbReference>
<reference evidence="3 4" key="1">
    <citation type="submission" date="2016-10" db="EMBL/GenBank/DDBJ databases">
        <authorList>
            <person name="de Groot N.N."/>
        </authorList>
    </citation>
    <scope>NUCLEOTIDE SEQUENCE [LARGE SCALE GENOMIC DNA]</scope>
    <source>
        <strain evidence="3 4">DSM 569</strain>
    </source>
</reference>
<gene>
    <name evidence="3" type="ORF">SAMN04244560_02848</name>
</gene>
<evidence type="ECO:0000259" key="2">
    <source>
        <dbReference type="SMART" id="SM00849"/>
    </source>
</evidence>
<proteinExistence type="predicted"/>
<feature type="region of interest" description="Disordered" evidence="1">
    <location>
        <begin position="31"/>
        <end position="73"/>
    </location>
</feature>
<accession>A0A1G7WPJ4</accession>
<dbReference type="PROSITE" id="PS51257">
    <property type="entry name" value="PROKAR_LIPOPROTEIN"/>
    <property type="match status" value="1"/>
</dbReference>
<evidence type="ECO:0000313" key="4">
    <source>
        <dbReference type="Proteomes" id="UP000183404"/>
    </source>
</evidence>
<dbReference type="SUPFAM" id="SSF56281">
    <property type="entry name" value="Metallo-hydrolase/oxidoreductase"/>
    <property type="match status" value="1"/>
</dbReference>
<dbReference type="SMART" id="SM00849">
    <property type="entry name" value="Lactamase_B"/>
    <property type="match status" value="1"/>
</dbReference>
<dbReference type="InterPro" id="IPR036866">
    <property type="entry name" value="RibonucZ/Hydroxyglut_hydro"/>
</dbReference>
<dbReference type="Gene3D" id="3.60.15.10">
    <property type="entry name" value="Ribonuclease Z/Hydroxyacylglutathione hydrolase-like"/>
    <property type="match status" value="1"/>
</dbReference>
<dbReference type="PANTHER" id="PTHR30619">
    <property type="entry name" value="DNA INTERNALIZATION/COMPETENCE PROTEIN COMEC/REC2"/>
    <property type="match status" value="1"/>
</dbReference>
<sequence>MLKRKLVFLLLITIIIFSLIGCTTTQNMQQPQIPAQTQEQTNTSSLSQQPAHEAVQSPSKTDKFPEPSNESNNKENDKLLIAHYIDVGQGDSILLQTPSGKTMLIDGGVPEMGDKVVNYIKKQGINKIDIIIATHLHFDHIGGLPAVIKSFEIGKIYAPKVTHTTKTYENFLNAVKYRGLKIIAAKGGMDLDFGEGVTAKILAPNSEKYDSLNNYSVVVKITYGNTAFLFTGDAEKESEQEMLGKGYDLKADVLKVGHHGSSSASTWAFLKAVNPKYAVISCGKGNDYGHPHKETMEKLKSLEITVYRTDECGTVVAVSDGRTISFNVKPGDYTAGSSGNSSTSNTSLSKTFQSLPYGYYGEPGKVYVDSSGRGLIKGNINSKGEKIYHIPGDPWYDRTKAEMWFKTEAEAQAAGFRPPKR</sequence>
<dbReference type="CDD" id="cd07731">
    <property type="entry name" value="ComA-like_MBL-fold"/>
    <property type="match status" value="1"/>
</dbReference>
<evidence type="ECO:0000256" key="1">
    <source>
        <dbReference type="SAM" id="MobiDB-lite"/>
    </source>
</evidence>